<sequence length="95" mass="10671">MHPSSELKESTMKCLPPSEESQISYLKDLPGLEKPNDIHSDVSSKGLDSANSLIFEESGGEMGEGKGLHYGSFQESFHEEMCIEDSLYKNYLFYD</sequence>
<comment type="caution">
    <text evidence="1">The sequence shown here is derived from an EMBL/GenBank/DDBJ whole genome shotgun (WGS) entry which is preliminary data.</text>
</comment>
<proteinExistence type="predicted"/>
<protein>
    <submittedName>
        <fullName evidence="1">Uncharacterized protein</fullName>
    </submittedName>
</protein>
<evidence type="ECO:0000313" key="1">
    <source>
        <dbReference type="EMBL" id="OMJ91544.1"/>
    </source>
</evidence>
<keyword evidence="2" id="KW-1185">Reference proteome</keyword>
<reference evidence="1 2" key="1">
    <citation type="submission" date="2016-11" db="EMBL/GenBank/DDBJ databases">
        <title>The macronuclear genome of Stentor coeruleus: a giant cell with tiny introns.</title>
        <authorList>
            <person name="Slabodnick M."/>
            <person name="Ruby J.G."/>
            <person name="Reiff S.B."/>
            <person name="Swart E.C."/>
            <person name="Gosai S."/>
            <person name="Prabakaran S."/>
            <person name="Witkowska E."/>
            <person name="Larue G.E."/>
            <person name="Fisher S."/>
            <person name="Freeman R.M."/>
            <person name="Gunawardena J."/>
            <person name="Chu W."/>
            <person name="Stover N.A."/>
            <person name="Gregory B.D."/>
            <person name="Nowacki M."/>
            <person name="Derisi J."/>
            <person name="Roy S.W."/>
            <person name="Marshall W.F."/>
            <person name="Sood P."/>
        </authorList>
    </citation>
    <scope>NUCLEOTIDE SEQUENCE [LARGE SCALE GENOMIC DNA]</scope>
    <source>
        <strain evidence="1">WM001</strain>
    </source>
</reference>
<evidence type="ECO:0000313" key="2">
    <source>
        <dbReference type="Proteomes" id="UP000187209"/>
    </source>
</evidence>
<dbReference type="EMBL" id="MPUH01000079">
    <property type="protein sequence ID" value="OMJ91544.1"/>
    <property type="molecule type" value="Genomic_DNA"/>
</dbReference>
<dbReference type="AlphaFoldDB" id="A0A1R2CRA7"/>
<name>A0A1R2CRA7_9CILI</name>
<accession>A0A1R2CRA7</accession>
<gene>
    <name evidence="1" type="ORF">SteCoe_5918</name>
</gene>
<organism evidence="1 2">
    <name type="scientific">Stentor coeruleus</name>
    <dbReference type="NCBI Taxonomy" id="5963"/>
    <lineage>
        <taxon>Eukaryota</taxon>
        <taxon>Sar</taxon>
        <taxon>Alveolata</taxon>
        <taxon>Ciliophora</taxon>
        <taxon>Postciliodesmatophora</taxon>
        <taxon>Heterotrichea</taxon>
        <taxon>Heterotrichida</taxon>
        <taxon>Stentoridae</taxon>
        <taxon>Stentor</taxon>
    </lineage>
</organism>
<dbReference type="Proteomes" id="UP000187209">
    <property type="component" value="Unassembled WGS sequence"/>
</dbReference>